<evidence type="ECO:0000313" key="2">
    <source>
        <dbReference type="Proteomes" id="UP001239111"/>
    </source>
</evidence>
<protein>
    <submittedName>
        <fullName evidence="1">Uncharacterized protein</fullName>
    </submittedName>
</protein>
<gene>
    <name evidence="1" type="ORF">QAD02_010032</name>
</gene>
<dbReference type="EMBL" id="CM056744">
    <property type="protein sequence ID" value="KAJ8668369.1"/>
    <property type="molecule type" value="Genomic_DNA"/>
</dbReference>
<evidence type="ECO:0000313" key="1">
    <source>
        <dbReference type="EMBL" id="KAJ8668369.1"/>
    </source>
</evidence>
<name>A0ACC2NBD1_9HYME</name>
<sequence>MDHARKIGKSEKKSKILQRQCVNLTSCNIRSPEEPIEEDRRLTNWKRWLSDRQRRQKQLATALGRKPHELMLNAHEKVRSKVENMSIMEAATRSEITNQDRYRGNPAFWKPPERLIRIGEEDEDDDDVVATRDRSGENLPPKITRVALPEFIKREKKLMEDCVDFEKINLRSKWECGDYLRERKSYLKRDIQFVEPRKAEMDDLMVIGRNFGAGDEEPMIRTPVISITHEEPGLNLLDNPEERMALKIQDREFILEKGRFFEKLSVEETERLVDNKEDKNTKKYAYSVFESNRLYRILPKKIVPLTFNLNFHSQDGESSEQEFTFENKGVRTVKIDWRNATKITPSLSIIKNLDSRFFFNKNQIVILPGQKVDIKIWFHCKRPILTTETWKLLIEPKIYPGDIMLRLFATCSGETWKSHRLNSSLAIKEDLARRVRDSTINEIIEELLVASTIEKIPDDIPYHTFFLEAEIFEARNPGYRYDSVLVNELKQLYQSVFNEEEETISWDLTLMELRSILLTVQNISLRRDMLTRFRDICFDLMRPNTTYTRKVCSSRSMAYQLLGSFLNRFEIESYLVAKNCGLVLEDQDDSEEAIPECGETCSDVSEIFYHDSVVYREMFYVKIYCLLRSTVERICCAVDDHHYFNQDCKD</sequence>
<proteinExistence type="predicted"/>
<keyword evidence="2" id="KW-1185">Reference proteome</keyword>
<reference evidence="1" key="1">
    <citation type="submission" date="2023-04" db="EMBL/GenBank/DDBJ databases">
        <title>A chromosome-level genome assembly of the parasitoid wasp Eretmocerus hayati.</title>
        <authorList>
            <person name="Zhong Y."/>
            <person name="Liu S."/>
            <person name="Liu Y."/>
        </authorList>
    </citation>
    <scope>NUCLEOTIDE SEQUENCE</scope>
    <source>
        <strain evidence="1">ZJU_SS_LIU_2023</strain>
    </source>
</reference>
<accession>A0ACC2NBD1</accession>
<organism evidence="1 2">
    <name type="scientific">Eretmocerus hayati</name>
    <dbReference type="NCBI Taxonomy" id="131215"/>
    <lineage>
        <taxon>Eukaryota</taxon>
        <taxon>Metazoa</taxon>
        <taxon>Ecdysozoa</taxon>
        <taxon>Arthropoda</taxon>
        <taxon>Hexapoda</taxon>
        <taxon>Insecta</taxon>
        <taxon>Pterygota</taxon>
        <taxon>Neoptera</taxon>
        <taxon>Endopterygota</taxon>
        <taxon>Hymenoptera</taxon>
        <taxon>Apocrita</taxon>
        <taxon>Proctotrupomorpha</taxon>
        <taxon>Chalcidoidea</taxon>
        <taxon>Aphelinidae</taxon>
        <taxon>Aphelininae</taxon>
        <taxon>Eretmocerus</taxon>
    </lineage>
</organism>
<comment type="caution">
    <text evidence="1">The sequence shown here is derived from an EMBL/GenBank/DDBJ whole genome shotgun (WGS) entry which is preliminary data.</text>
</comment>
<dbReference type="Proteomes" id="UP001239111">
    <property type="component" value="Chromosome 4"/>
</dbReference>